<comment type="caution">
    <text evidence="1">The sequence shown here is derived from an EMBL/GenBank/DDBJ whole genome shotgun (WGS) entry which is preliminary data.</text>
</comment>
<dbReference type="InterPro" id="IPR027417">
    <property type="entry name" value="P-loop_NTPase"/>
</dbReference>
<protein>
    <submittedName>
        <fullName evidence="1">Cob(I)yrinic acid a,c-diamide adenosyltransferase</fullName>
        <ecNumber evidence="1">2.5.1.17</ecNumber>
    </submittedName>
</protein>
<evidence type="ECO:0000313" key="1">
    <source>
        <dbReference type="EMBL" id="HHR48473.1"/>
    </source>
</evidence>
<dbReference type="GO" id="GO:0005524">
    <property type="term" value="F:ATP binding"/>
    <property type="evidence" value="ECO:0007669"/>
    <property type="project" value="InterPro"/>
</dbReference>
<gene>
    <name evidence="1" type="primary">cobO</name>
    <name evidence="1" type="ORF">ENV79_02365</name>
</gene>
<accession>A0A7V6CMS8</accession>
<dbReference type="PANTHER" id="PTHR46638:SF1">
    <property type="entry name" value="CORRINOID ADENOSYLTRANSFERASE"/>
    <property type="match status" value="1"/>
</dbReference>
<dbReference type="Pfam" id="PF02572">
    <property type="entry name" value="CobA_CobO_BtuR"/>
    <property type="match status" value="1"/>
</dbReference>
<keyword evidence="1" id="KW-0808">Transferase</keyword>
<dbReference type="CDD" id="cd00561">
    <property type="entry name" value="CobA_ACA"/>
    <property type="match status" value="1"/>
</dbReference>
<sequence>MIQIYTGNGKGKTTAAIGLGIRAIGHGYKVLMVQFMKGEEVYGEIKALKKIPNFDVYQFGLKTFVKKGDLRKEEIEIAKKGLDFAQEKIKSKEYFLVILDEINVAIDYGLIPLKDVIDLIKNCPKEVELVLTGRYCPKELYDYADLISEINEIKHPFQKGIFNRRGIDY</sequence>
<dbReference type="GO" id="GO:0009236">
    <property type="term" value="P:cobalamin biosynthetic process"/>
    <property type="evidence" value="ECO:0007669"/>
    <property type="project" value="InterPro"/>
</dbReference>
<dbReference type="SUPFAM" id="SSF52540">
    <property type="entry name" value="P-loop containing nucleoside triphosphate hydrolases"/>
    <property type="match status" value="1"/>
</dbReference>
<dbReference type="NCBIfam" id="NF004637">
    <property type="entry name" value="PRK05986.1"/>
    <property type="match status" value="1"/>
</dbReference>
<dbReference type="PANTHER" id="PTHR46638">
    <property type="entry name" value="CORRINOID ADENOSYLTRANSFERASE"/>
    <property type="match status" value="1"/>
</dbReference>
<dbReference type="EMBL" id="DTHS01000017">
    <property type="protein sequence ID" value="HHR48473.1"/>
    <property type="molecule type" value="Genomic_DNA"/>
</dbReference>
<dbReference type="EC" id="2.5.1.17" evidence="1"/>
<proteinExistence type="predicted"/>
<dbReference type="GO" id="GO:0008817">
    <property type="term" value="F:corrinoid adenosyltransferase activity"/>
    <property type="evidence" value="ECO:0007669"/>
    <property type="project" value="UniProtKB-EC"/>
</dbReference>
<dbReference type="NCBIfam" id="TIGR00708">
    <property type="entry name" value="cobA"/>
    <property type="match status" value="1"/>
</dbReference>
<reference evidence="1" key="1">
    <citation type="journal article" date="2020" name="mSystems">
        <title>Genome- and Community-Level Interaction Insights into Carbon Utilization and Element Cycling Functions of Hydrothermarchaeota in Hydrothermal Sediment.</title>
        <authorList>
            <person name="Zhou Z."/>
            <person name="Liu Y."/>
            <person name="Xu W."/>
            <person name="Pan J."/>
            <person name="Luo Z.H."/>
            <person name="Li M."/>
        </authorList>
    </citation>
    <scope>NUCLEOTIDE SEQUENCE [LARGE SCALE GENOMIC DNA]</scope>
    <source>
        <strain evidence="1">SpSt-791</strain>
    </source>
</reference>
<dbReference type="InterPro" id="IPR003724">
    <property type="entry name" value="CblAdoTrfase_CobA"/>
</dbReference>
<dbReference type="PIRSF" id="PIRSF015617">
    <property type="entry name" value="Adensltrnsf_CobA"/>
    <property type="match status" value="1"/>
</dbReference>
<dbReference type="AlphaFoldDB" id="A0A7V6CMS8"/>
<dbReference type="Gene3D" id="3.40.50.300">
    <property type="entry name" value="P-loop containing nucleotide triphosphate hydrolases"/>
    <property type="match status" value="1"/>
</dbReference>
<organism evidence="1">
    <name type="scientific">candidate division WOR-3 bacterium</name>
    <dbReference type="NCBI Taxonomy" id="2052148"/>
    <lineage>
        <taxon>Bacteria</taxon>
        <taxon>Bacteria division WOR-3</taxon>
    </lineage>
</organism>
<name>A0A7V6CMS8_UNCW3</name>